<keyword evidence="4" id="KW-1185">Reference proteome</keyword>
<dbReference type="Pfam" id="PF03767">
    <property type="entry name" value="Acid_phosphat_B"/>
    <property type="match status" value="1"/>
</dbReference>
<dbReference type="InterPro" id="IPR005519">
    <property type="entry name" value="Acid_phosphat_B-like"/>
</dbReference>
<evidence type="ECO:0000313" key="3">
    <source>
        <dbReference type="EMBL" id="GAQ87357.1"/>
    </source>
</evidence>
<sequence>MADASVPEVDSEALIKPARAGELHLTKWESFLDSWDARIKTVPSRTIFYTATFFLSTLLLACGALIWCFAHYKNHGAQIKDCKSFFLNIEVGNLNDWVVPAGCGSFVKDYTENGQYAADFAAVVETVRAYVNTLGPPASDGLDLWMLDIDETSLSNVPFFERMYTHWGEDEWTDAVQAVWDRWVLEGTAKALAPTLALFHEMRSAGWQIAFITGRDESQRNVTIENLLAVGYSGWQSLTLRTPEEIHDPAALYKSRHRQELVLRGFRIHGGMGDQWSDLQGPASGTRTFKLPNPMYYVG</sequence>
<organism evidence="3 4">
    <name type="scientific">Klebsormidium nitens</name>
    <name type="common">Green alga</name>
    <name type="synonym">Ulothrix nitens</name>
    <dbReference type="NCBI Taxonomy" id="105231"/>
    <lineage>
        <taxon>Eukaryota</taxon>
        <taxon>Viridiplantae</taxon>
        <taxon>Streptophyta</taxon>
        <taxon>Klebsormidiophyceae</taxon>
        <taxon>Klebsormidiales</taxon>
        <taxon>Klebsormidiaceae</taxon>
        <taxon>Klebsormidium</taxon>
    </lineage>
</organism>
<dbReference type="OrthoDB" id="59415at2759"/>
<keyword evidence="2" id="KW-0812">Transmembrane</keyword>
<reference evidence="3 4" key="1">
    <citation type="journal article" date="2014" name="Nat. Commun.">
        <title>Klebsormidium flaccidum genome reveals primary factors for plant terrestrial adaptation.</title>
        <authorList>
            <person name="Hori K."/>
            <person name="Maruyama F."/>
            <person name="Fujisawa T."/>
            <person name="Togashi T."/>
            <person name="Yamamoto N."/>
            <person name="Seo M."/>
            <person name="Sato S."/>
            <person name="Yamada T."/>
            <person name="Mori H."/>
            <person name="Tajima N."/>
            <person name="Moriyama T."/>
            <person name="Ikeuchi M."/>
            <person name="Watanabe M."/>
            <person name="Wada H."/>
            <person name="Kobayashi K."/>
            <person name="Saito M."/>
            <person name="Masuda T."/>
            <person name="Sasaki-Sekimoto Y."/>
            <person name="Mashiguchi K."/>
            <person name="Awai K."/>
            <person name="Shimojima M."/>
            <person name="Masuda S."/>
            <person name="Iwai M."/>
            <person name="Nobusawa T."/>
            <person name="Narise T."/>
            <person name="Kondo S."/>
            <person name="Saito H."/>
            <person name="Sato R."/>
            <person name="Murakawa M."/>
            <person name="Ihara Y."/>
            <person name="Oshima-Yamada Y."/>
            <person name="Ohtaka K."/>
            <person name="Satoh M."/>
            <person name="Sonobe K."/>
            <person name="Ishii M."/>
            <person name="Ohtani R."/>
            <person name="Kanamori-Sato M."/>
            <person name="Honoki R."/>
            <person name="Miyazaki D."/>
            <person name="Mochizuki H."/>
            <person name="Umetsu J."/>
            <person name="Higashi K."/>
            <person name="Shibata D."/>
            <person name="Kamiya Y."/>
            <person name="Sato N."/>
            <person name="Nakamura Y."/>
            <person name="Tabata S."/>
            <person name="Ida S."/>
            <person name="Kurokawa K."/>
            <person name="Ohta H."/>
        </authorList>
    </citation>
    <scope>NUCLEOTIDE SEQUENCE [LARGE SCALE GENOMIC DNA]</scope>
    <source>
        <strain evidence="3 4">NIES-2285</strain>
    </source>
</reference>
<dbReference type="InterPro" id="IPR023214">
    <property type="entry name" value="HAD_sf"/>
</dbReference>
<dbReference type="STRING" id="105231.A0A1Y1IF60"/>
<dbReference type="OMA" id="FAFNTEM"/>
<accession>A0A1Y1IF60</accession>
<gene>
    <name evidence="3" type="ORF">KFL_003480010</name>
</gene>
<dbReference type="EMBL" id="DF237297">
    <property type="protein sequence ID" value="GAQ87357.1"/>
    <property type="molecule type" value="Genomic_DNA"/>
</dbReference>
<keyword evidence="2" id="KW-1133">Transmembrane helix</keyword>
<feature type="transmembrane region" description="Helical" evidence="2">
    <location>
        <begin position="47"/>
        <end position="70"/>
    </location>
</feature>
<proteinExistence type="predicted"/>
<dbReference type="PANTHER" id="PTHR31284:SF10">
    <property type="entry name" value="ACID PHOSPHATASE-LIKE PROTEIN"/>
    <property type="match status" value="1"/>
</dbReference>
<dbReference type="PANTHER" id="PTHR31284">
    <property type="entry name" value="ACID PHOSPHATASE-LIKE PROTEIN"/>
    <property type="match status" value="1"/>
</dbReference>
<dbReference type="Proteomes" id="UP000054558">
    <property type="component" value="Unassembled WGS sequence"/>
</dbReference>
<keyword evidence="1" id="KW-0732">Signal</keyword>
<protein>
    <recommendedName>
        <fullName evidence="5">Acid phosphatase</fullName>
    </recommendedName>
</protein>
<evidence type="ECO:0000313" key="4">
    <source>
        <dbReference type="Proteomes" id="UP000054558"/>
    </source>
</evidence>
<evidence type="ECO:0000256" key="2">
    <source>
        <dbReference type="SAM" id="Phobius"/>
    </source>
</evidence>
<dbReference type="InterPro" id="IPR036412">
    <property type="entry name" value="HAD-like_sf"/>
</dbReference>
<dbReference type="AlphaFoldDB" id="A0A1Y1IF60"/>
<evidence type="ECO:0000256" key="1">
    <source>
        <dbReference type="ARBA" id="ARBA00022729"/>
    </source>
</evidence>
<evidence type="ECO:0008006" key="5">
    <source>
        <dbReference type="Google" id="ProtNLM"/>
    </source>
</evidence>
<dbReference type="SUPFAM" id="SSF56784">
    <property type="entry name" value="HAD-like"/>
    <property type="match status" value="1"/>
</dbReference>
<keyword evidence="2" id="KW-0472">Membrane</keyword>
<name>A0A1Y1IF60_KLENI</name>
<dbReference type="Gene3D" id="3.40.50.1000">
    <property type="entry name" value="HAD superfamily/HAD-like"/>
    <property type="match status" value="1"/>
</dbReference>